<dbReference type="AlphaFoldDB" id="A0AAW2PUM4"/>
<dbReference type="Pfam" id="PF05617">
    <property type="entry name" value="Prolamin_like"/>
    <property type="match status" value="1"/>
</dbReference>
<gene>
    <name evidence="4" type="ORF">Sangu_0757300</name>
</gene>
<comment type="caution">
    <text evidence="4">The sequence shown here is derived from an EMBL/GenBank/DDBJ whole genome shotgun (WGS) entry which is preliminary data.</text>
</comment>
<dbReference type="InterPro" id="IPR008502">
    <property type="entry name" value="Prolamin-like"/>
</dbReference>
<proteinExistence type="predicted"/>
<evidence type="ECO:0000256" key="1">
    <source>
        <dbReference type="ARBA" id="ARBA00022729"/>
    </source>
</evidence>
<dbReference type="EMBL" id="JACGWK010000004">
    <property type="protein sequence ID" value="KAL0359079.1"/>
    <property type="molecule type" value="Genomic_DNA"/>
</dbReference>
<evidence type="ECO:0000313" key="4">
    <source>
        <dbReference type="EMBL" id="KAL0359079.1"/>
    </source>
</evidence>
<dbReference type="PANTHER" id="PTHR31951">
    <property type="entry name" value="BIFUNCTIONAL INHIBITOR/LIPID-TRANSFER PROTEIN/SEED STORAGE 2S ALBUMIN SUPERFAMILY PROTEIN-RELATED"/>
    <property type="match status" value="1"/>
</dbReference>
<name>A0AAW2PUM4_9LAMI</name>
<dbReference type="PANTHER" id="PTHR31951:SF22">
    <property type="entry name" value="ECA1 GAMETOGENESIS RELATED FAMILY"/>
    <property type="match status" value="1"/>
</dbReference>
<evidence type="ECO:0000259" key="3">
    <source>
        <dbReference type="Pfam" id="PF05617"/>
    </source>
</evidence>
<feature type="signal peptide" evidence="2">
    <location>
        <begin position="1"/>
        <end position="24"/>
    </location>
</feature>
<sequence>MANSTLLFALAATVLALAAFSAQAHKPHKHHKQPPSSPAGAALPPEPYPGFYADAERCLSKLTEECGPEIFRGIFRDHDAISNKCCVELVALGRRCHRKILKATLTLPEVPKREKKEILRRDAKVWSQCVLVSDDLKHGHHLSPSL</sequence>
<feature type="domain" description="Prolamin-like" evidence="3">
    <location>
        <begin position="58"/>
        <end position="130"/>
    </location>
</feature>
<protein>
    <recommendedName>
        <fullName evidence="3">Prolamin-like domain-containing protein</fullName>
    </recommendedName>
</protein>
<evidence type="ECO:0000256" key="2">
    <source>
        <dbReference type="SAM" id="SignalP"/>
    </source>
</evidence>
<accession>A0AAW2PUM4</accession>
<reference evidence="4" key="2">
    <citation type="journal article" date="2024" name="Plant">
        <title>Genomic evolution and insights into agronomic trait innovations of Sesamum species.</title>
        <authorList>
            <person name="Miao H."/>
            <person name="Wang L."/>
            <person name="Qu L."/>
            <person name="Liu H."/>
            <person name="Sun Y."/>
            <person name="Le M."/>
            <person name="Wang Q."/>
            <person name="Wei S."/>
            <person name="Zheng Y."/>
            <person name="Lin W."/>
            <person name="Duan Y."/>
            <person name="Cao H."/>
            <person name="Xiong S."/>
            <person name="Wang X."/>
            <person name="Wei L."/>
            <person name="Li C."/>
            <person name="Ma Q."/>
            <person name="Ju M."/>
            <person name="Zhao R."/>
            <person name="Li G."/>
            <person name="Mu C."/>
            <person name="Tian Q."/>
            <person name="Mei H."/>
            <person name="Zhang T."/>
            <person name="Gao T."/>
            <person name="Zhang H."/>
        </authorList>
    </citation>
    <scope>NUCLEOTIDE SEQUENCE</scope>
    <source>
        <strain evidence="4">G01</strain>
    </source>
</reference>
<reference evidence="4" key="1">
    <citation type="submission" date="2020-06" db="EMBL/GenBank/DDBJ databases">
        <authorList>
            <person name="Li T."/>
            <person name="Hu X."/>
            <person name="Zhang T."/>
            <person name="Song X."/>
            <person name="Zhang H."/>
            <person name="Dai N."/>
            <person name="Sheng W."/>
            <person name="Hou X."/>
            <person name="Wei L."/>
        </authorList>
    </citation>
    <scope>NUCLEOTIDE SEQUENCE</scope>
    <source>
        <strain evidence="4">G01</strain>
        <tissue evidence="4">Leaf</tissue>
    </source>
</reference>
<feature type="chain" id="PRO_5043408115" description="Prolamin-like domain-containing protein" evidence="2">
    <location>
        <begin position="25"/>
        <end position="146"/>
    </location>
</feature>
<organism evidence="4">
    <name type="scientific">Sesamum angustifolium</name>
    <dbReference type="NCBI Taxonomy" id="2727405"/>
    <lineage>
        <taxon>Eukaryota</taxon>
        <taxon>Viridiplantae</taxon>
        <taxon>Streptophyta</taxon>
        <taxon>Embryophyta</taxon>
        <taxon>Tracheophyta</taxon>
        <taxon>Spermatophyta</taxon>
        <taxon>Magnoliopsida</taxon>
        <taxon>eudicotyledons</taxon>
        <taxon>Gunneridae</taxon>
        <taxon>Pentapetalae</taxon>
        <taxon>asterids</taxon>
        <taxon>lamiids</taxon>
        <taxon>Lamiales</taxon>
        <taxon>Pedaliaceae</taxon>
        <taxon>Sesamum</taxon>
    </lineage>
</organism>
<keyword evidence="1 2" id="KW-0732">Signal</keyword>